<gene>
    <name evidence="4" type="ORF">ABS311_16460</name>
</gene>
<evidence type="ECO:0000256" key="2">
    <source>
        <dbReference type="ARBA" id="ARBA00022729"/>
    </source>
</evidence>
<protein>
    <submittedName>
        <fullName evidence="4">VacJ family lipoprotein</fullName>
    </submittedName>
</protein>
<dbReference type="RefSeq" id="WP_350402637.1">
    <property type="nucleotide sequence ID" value="NZ_JBELOE010000265.1"/>
</dbReference>
<evidence type="ECO:0000256" key="1">
    <source>
        <dbReference type="ARBA" id="ARBA00010634"/>
    </source>
</evidence>
<evidence type="ECO:0000256" key="3">
    <source>
        <dbReference type="SAM" id="SignalP"/>
    </source>
</evidence>
<reference evidence="4 5" key="1">
    <citation type="submission" date="2024-06" db="EMBL/GenBank/DDBJ databases">
        <authorList>
            <person name="Chen R.Y."/>
        </authorList>
    </citation>
    <scope>NUCLEOTIDE SEQUENCE [LARGE SCALE GENOMIC DNA]</scope>
    <source>
        <strain evidence="4 5">D2</strain>
    </source>
</reference>
<accession>A0ABV1RKK7</accession>
<dbReference type="PANTHER" id="PTHR30035:SF3">
    <property type="entry name" value="INTERMEMBRANE PHOSPHOLIPID TRANSPORT SYSTEM LIPOPROTEIN MLAA"/>
    <property type="match status" value="1"/>
</dbReference>
<dbReference type="Proteomes" id="UP001467690">
    <property type="component" value="Unassembled WGS sequence"/>
</dbReference>
<comment type="similarity">
    <text evidence="1">Belongs to the MlaA family.</text>
</comment>
<comment type="caution">
    <text evidence="4">The sequence shown here is derived from an EMBL/GenBank/DDBJ whole genome shotgun (WGS) entry which is preliminary data.</text>
</comment>
<dbReference type="InterPro" id="IPR007428">
    <property type="entry name" value="MlaA"/>
</dbReference>
<proteinExistence type="inferred from homology"/>
<sequence>MRNRLLHTAIFVCLLLTGCASSNGLETQKNAQSSATNATNAQVTSIESQTVVKETQDDDRDPFESVNRAIWDFNYNILDKYLIRPMAVGYKNYMPSFARTGLLNAANNLEEPSSAINNLLQAKPAEALTSTGRFLINSTVGVLGLIDVSSHIGLQDKREEFGEVLGKWGVSTGPYLMLPAMGPNDARNLSGDFVDSAYFPLNDLTIWVSAFRVGVKALEGRIRLMDQEQLLEDSMDPYLFVKEAYFQRVKYDLYDGNVPQPKVSQQEEEDFEAFLDDMK</sequence>
<name>A0ABV1RKK7_9ALTE</name>
<keyword evidence="4" id="KW-0449">Lipoprotein</keyword>
<evidence type="ECO:0000313" key="5">
    <source>
        <dbReference type="Proteomes" id="UP001467690"/>
    </source>
</evidence>
<keyword evidence="2 3" id="KW-0732">Signal</keyword>
<dbReference type="PANTHER" id="PTHR30035">
    <property type="entry name" value="LIPOPROTEIN VACJ-RELATED"/>
    <property type="match status" value="1"/>
</dbReference>
<organism evidence="4 5">
    <name type="scientific">Catenovulum sediminis</name>
    <dbReference type="NCBI Taxonomy" id="1740262"/>
    <lineage>
        <taxon>Bacteria</taxon>
        <taxon>Pseudomonadati</taxon>
        <taxon>Pseudomonadota</taxon>
        <taxon>Gammaproteobacteria</taxon>
        <taxon>Alteromonadales</taxon>
        <taxon>Alteromonadaceae</taxon>
        <taxon>Catenovulum</taxon>
    </lineage>
</organism>
<evidence type="ECO:0000313" key="4">
    <source>
        <dbReference type="EMBL" id="MER2493472.1"/>
    </source>
</evidence>
<dbReference type="Pfam" id="PF04333">
    <property type="entry name" value="MlaA"/>
    <property type="match status" value="1"/>
</dbReference>
<keyword evidence="5" id="KW-1185">Reference proteome</keyword>
<feature type="signal peptide" evidence="3">
    <location>
        <begin position="1"/>
        <end position="22"/>
    </location>
</feature>
<dbReference type="PRINTS" id="PR01805">
    <property type="entry name" value="VACJLIPOPROT"/>
</dbReference>
<dbReference type="PROSITE" id="PS51257">
    <property type="entry name" value="PROKAR_LIPOPROTEIN"/>
    <property type="match status" value="1"/>
</dbReference>
<dbReference type="EMBL" id="JBELOE010000265">
    <property type="protein sequence ID" value="MER2493472.1"/>
    <property type="molecule type" value="Genomic_DNA"/>
</dbReference>
<feature type="chain" id="PRO_5046947003" evidence="3">
    <location>
        <begin position="23"/>
        <end position="279"/>
    </location>
</feature>